<dbReference type="Gene3D" id="3.40.50.410">
    <property type="entry name" value="von Willebrand factor, type A domain"/>
    <property type="match status" value="1"/>
</dbReference>
<protein>
    <recommendedName>
        <fullName evidence="4">VWFA domain-containing protein</fullName>
    </recommendedName>
</protein>
<evidence type="ECO:0000313" key="3">
    <source>
        <dbReference type="Proteomes" id="UP000246352"/>
    </source>
</evidence>
<proteinExistence type="predicted"/>
<dbReference type="AlphaFoldDB" id="A0A317PT77"/>
<dbReference type="EMBL" id="QGTR01000001">
    <property type="protein sequence ID" value="PWW03446.1"/>
    <property type="molecule type" value="Genomic_DNA"/>
</dbReference>
<dbReference type="RefSeq" id="WP_110030011.1">
    <property type="nucleotide sequence ID" value="NZ_QGTR01000001.1"/>
</dbReference>
<reference evidence="2 3" key="1">
    <citation type="submission" date="2018-05" db="EMBL/GenBank/DDBJ databases">
        <title>Genomic Encyclopedia of Type Strains, Phase IV (KMG-IV): sequencing the most valuable type-strain genomes for metagenomic binning, comparative biology and taxonomic classification.</title>
        <authorList>
            <person name="Goeker M."/>
        </authorList>
    </citation>
    <scope>NUCLEOTIDE SEQUENCE [LARGE SCALE GENOMIC DNA]</scope>
    <source>
        <strain evidence="2 3">DSM 16791</strain>
    </source>
</reference>
<dbReference type="InterPro" id="IPR036465">
    <property type="entry name" value="vWFA_dom_sf"/>
</dbReference>
<dbReference type="SUPFAM" id="SSF53300">
    <property type="entry name" value="vWA-like"/>
    <property type="match status" value="1"/>
</dbReference>
<keyword evidence="3" id="KW-1185">Reference proteome</keyword>
<evidence type="ECO:0000256" key="1">
    <source>
        <dbReference type="SAM" id="MobiDB-lite"/>
    </source>
</evidence>
<organism evidence="2 3">
    <name type="scientific">Hoeflea marina</name>
    <dbReference type="NCBI Taxonomy" id="274592"/>
    <lineage>
        <taxon>Bacteria</taxon>
        <taxon>Pseudomonadati</taxon>
        <taxon>Pseudomonadota</taxon>
        <taxon>Alphaproteobacteria</taxon>
        <taxon>Hyphomicrobiales</taxon>
        <taxon>Rhizobiaceae</taxon>
        <taxon>Hoeflea</taxon>
    </lineage>
</organism>
<sequence length="398" mass="42526">MAGGKLVSLQDAALGLVADMASLELGKDQIRFAVVPYATFVNVGPDHAPTINGAGKVTHPGAEWLDQDARIALPQVDLPDGLSRFAMYRHLGKPWPGCVETRQASSSGAHDTDDTVPDPGDPATLFTPTFAIDEPDDKGRYPNSYLPDAGRPANGKKATAAGRESQLVRYGATETYVKPKNLEDTLAHTSKWKKVKVDDSASRFYANESDARGPGYGCETKPLVPLTSDFARISTVVKGLSANGSTNTLEGVMWGWRVLSKRPPFSEGAAKSDAATQKIMIFVTDGANSFGNLPNDLGSGYSSFGYLVDGRLDGMISANASQTNDALNDRTEAACGKAKADGIEIYSIRLEEPDVSTAAMLANCASGSNHYFDAPSRQDLSDIFRDIRKGIVRVRLTS</sequence>
<evidence type="ECO:0000313" key="2">
    <source>
        <dbReference type="EMBL" id="PWW03446.1"/>
    </source>
</evidence>
<evidence type="ECO:0008006" key="4">
    <source>
        <dbReference type="Google" id="ProtNLM"/>
    </source>
</evidence>
<dbReference type="OrthoDB" id="7522752at2"/>
<feature type="region of interest" description="Disordered" evidence="1">
    <location>
        <begin position="99"/>
        <end position="162"/>
    </location>
</feature>
<comment type="caution">
    <text evidence="2">The sequence shown here is derived from an EMBL/GenBank/DDBJ whole genome shotgun (WGS) entry which is preliminary data.</text>
</comment>
<gene>
    <name evidence="2" type="ORF">DFR52_101126</name>
</gene>
<name>A0A317PT77_9HYPH</name>
<accession>A0A317PT77</accession>
<dbReference type="Proteomes" id="UP000246352">
    <property type="component" value="Unassembled WGS sequence"/>
</dbReference>